<dbReference type="PROSITE" id="PS50943">
    <property type="entry name" value="HTH_CROC1"/>
    <property type="match status" value="1"/>
</dbReference>
<dbReference type="EMBL" id="JBHTJW010000001">
    <property type="protein sequence ID" value="MFD0928398.1"/>
    <property type="molecule type" value="Genomic_DNA"/>
</dbReference>
<name>A0ABW3GDR0_9PROT</name>
<accession>A0ABW3GDR0</accession>
<dbReference type="SMART" id="SM00530">
    <property type="entry name" value="HTH_XRE"/>
    <property type="match status" value="1"/>
</dbReference>
<reference evidence="3" key="1">
    <citation type="journal article" date="2019" name="Int. J. Syst. Evol. Microbiol.">
        <title>The Global Catalogue of Microorganisms (GCM) 10K type strain sequencing project: providing services to taxonomists for standard genome sequencing and annotation.</title>
        <authorList>
            <consortium name="The Broad Institute Genomics Platform"/>
            <consortium name="The Broad Institute Genome Sequencing Center for Infectious Disease"/>
            <person name="Wu L."/>
            <person name="Ma J."/>
        </authorList>
    </citation>
    <scope>NUCLEOTIDE SEQUENCE [LARGE SCALE GENOMIC DNA]</scope>
    <source>
        <strain evidence="3">CCUG 59685</strain>
    </source>
</reference>
<dbReference type="Pfam" id="PF01381">
    <property type="entry name" value="HTH_3"/>
    <property type="match status" value="1"/>
</dbReference>
<comment type="caution">
    <text evidence="2">The sequence shown here is derived from an EMBL/GenBank/DDBJ whole genome shotgun (WGS) entry which is preliminary data.</text>
</comment>
<evidence type="ECO:0000313" key="2">
    <source>
        <dbReference type="EMBL" id="MFD0928398.1"/>
    </source>
</evidence>
<evidence type="ECO:0000259" key="1">
    <source>
        <dbReference type="PROSITE" id="PS50943"/>
    </source>
</evidence>
<evidence type="ECO:0000313" key="3">
    <source>
        <dbReference type="Proteomes" id="UP001597106"/>
    </source>
</evidence>
<sequence>MSILKKIRESFGISQAKLAETVNIDLKNIEKWEKSPKKITSNDLSSLAYYFGLSSDDLREAIIGNKTELSSNEYHIFHDNSVLDGWWGHIGIGVINQAKTHWLPITINTASRVSSILTNYELKNEWIVLDTLNNRTLAFEPSRLKHIWLLDDNADPPNNDWYPPDDYSGMPGEFYKALEAFCAQKDGIDLYENEEISDYSKKDIDTFTEVHDLDHELVRDLLTQTHIHDINGNVQSHLIEAEKLAHFLFHIQLETAAILDFSSTEEGYELYIPSKNISLIDMPKRFVDKSFREIYED</sequence>
<dbReference type="SUPFAM" id="SSF47413">
    <property type="entry name" value="lambda repressor-like DNA-binding domains"/>
    <property type="match status" value="1"/>
</dbReference>
<dbReference type="Gene3D" id="1.10.260.40">
    <property type="entry name" value="lambda repressor-like DNA-binding domains"/>
    <property type="match status" value="1"/>
</dbReference>
<organism evidence="2 3">
    <name type="scientific">Methylophilus glucosoxydans</name>
    <dbReference type="NCBI Taxonomy" id="752553"/>
    <lineage>
        <taxon>Bacteria</taxon>
        <taxon>Pseudomonadati</taxon>
        <taxon>Pseudomonadota</taxon>
        <taxon>Betaproteobacteria</taxon>
        <taxon>Nitrosomonadales</taxon>
        <taxon>Methylophilaceae</taxon>
        <taxon>Methylophilus</taxon>
    </lineage>
</organism>
<feature type="domain" description="HTH cro/C1-type" evidence="1">
    <location>
        <begin position="4"/>
        <end position="58"/>
    </location>
</feature>
<dbReference type="CDD" id="cd00093">
    <property type="entry name" value="HTH_XRE"/>
    <property type="match status" value="1"/>
</dbReference>
<dbReference type="RefSeq" id="WP_379073462.1">
    <property type="nucleotide sequence ID" value="NZ_JBHTJW010000001.1"/>
</dbReference>
<dbReference type="InterPro" id="IPR010982">
    <property type="entry name" value="Lambda_DNA-bd_dom_sf"/>
</dbReference>
<protein>
    <submittedName>
        <fullName evidence="2">Helix-turn-helix domain-containing protein</fullName>
    </submittedName>
</protein>
<gene>
    <name evidence="2" type="ORF">ACFQ1T_01270</name>
</gene>
<proteinExistence type="predicted"/>
<dbReference type="Proteomes" id="UP001597106">
    <property type="component" value="Unassembled WGS sequence"/>
</dbReference>
<keyword evidence="3" id="KW-1185">Reference proteome</keyword>
<dbReference type="InterPro" id="IPR001387">
    <property type="entry name" value="Cro/C1-type_HTH"/>
</dbReference>